<dbReference type="InterPro" id="IPR014490">
    <property type="entry name" value="Dps-like"/>
</dbReference>
<organism evidence="6 7">
    <name type="scientific">Actinomadura rudentiformis</name>
    <dbReference type="NCBI Taxonomy" id="359158"/>
    <lineage>
        <taxon>Bacteria</taxon>
        <taxon>Bacillati</taxon>
        <taxon>Actinomycetota</taxon>
        <taxon>Actinomycetes</taxon>
        <taxon>Streptosporangiales</taxon>
        <taxon>Thermomonosporaceae</taxon>
        <taxon>Actinomadura</taxon>
    </lineage>
</organism>
<accession>A0A6H9YZK2</accession>
<feature type="binding site" evidence="4">
    <location>
        <position position="148"/>
    </location>
    <ligand>
        <name>Fe cation</name>
        <dbReference type="ChEBI" id="CHEBI:24875"/>
    </ligand>
</feature>
<feature type="binding site" evidence="4">
    <location>
        <position position="68"/>
    </location>
    <ligand>
        <name>Fe cation</name>
        <dbReference type="ChEBI" id="CHEBI:24875"/>
    </ligand>
</feature>
<feature type="binding site" evidence="4">
    <location>
        <position position="151"/>
    </location>
    <ligand>
        <name>Fe cation</name>
        <dbReference type="ChEBI" id="CHEBI:24875"/>
    </ligand>
</feature>
<dbReference type="AlphaFoldDB" id="A0A6H9YZK2"/>
<feature type="binding site" evidence="4">
    <location>
        <position position="116"/>
    </location>
    <ligand>
        <name>Fe cation</name>
        <dbReference type="ChEBI" id="CHEBI:24875"/>
    </ligand>
</feature>
<name>A0A6H9YZK2_9ACTN</name>
<dbReference type="InterPro" id="IPR008331">
    <property type="entry name" value="Ferritin_DPS_dom"/>
</dbReference>
<gene>
    <name evidence="6" type="ORF">F8566_21970</name>
</gene>
<dbReference type="EMBL" id="WBMT01000010">
    <property type="protein sequence ID" value="KAB2346879.1"/>
    <property type="molecule type" value="Genomic_DNA"/>
</dbReference>
<dbReference type="InterPro" id="IPR009078">
    <property type="entry name" value="Ferritin-like_SF"/>
</dbReference>
<dbReference type="RefSeq" id="WP_151562751.1">
    <property type="nucleotide sequence ID" value="NZ_WBMT01000010.1"/>
</dbReference>
<comment type="caution">
    <text evidence="6">The sequence shown here is derived from an EMBL/GenBank/DDBJ whole genome shotgun (WGS) entry which is preliminary data.</text>
</comment>
<keyword evidence="3 4" id="KW-0408">Iron</keyword>
<protein>
    <submittedName>
        <fullName evidence="6">DNA protection protein DPS</fullName>
    </submittedName>
</protein>
<evidence type="ECO:0000259" key="5">
    <source>
        <dbReference type="Pfam" id="PF00210"/>
    </source>
</evidence>
<dbReference type="GO" id="GO:0006879">
    <property type="term" value="P:intracellular iron ion homeostasis"/>
    <property type="evidence" value="ECO:0007669"/>
    <property type="project" value="UniProtKB-KW"/>
</dbReference>
<proteinExistence type="predicted"/>
<dbReference type="GO" id="GO:0004322">
    <property type="term" value="F:ferroxidase activity"/>
    <property type="evidence" value="ECO:0007669"/>
    <property type="project" value="TreeGrafter"/>
</dbReference>
<feature type="binding site" evidence="4">
    <location>
        <position position="31"/>
    </location>
    <ligand>
        <name>Fe cation</name>
        <dbReference type="ChEBI" id="CHEBI:24875"/>
    </ligand>
</feature>
<comment type="cofactor">
    <cofactor evidence="1">
        <name>heme b</name>
        <dbReference type="ChEBI" id="CHEBI:60344"/>
    </cofactor>
</comment>
<dbReference type="PANTHER" id="PTHR30295:SF1">
    <property type="entry name" value="DNA PROTECTION DURING STARVATION PROTEIN"/>
    <property type="match status" value="1"/>
</dbReference>
<evidence type="ECO:0000256" key="4">
    <source>
        <dbReference type="PIRSR" id="PIRSR018063-50"/>
    </source>
</evidence>
<evidence type="ECO:0000313" key="6">
    <source>
        <dbReference type="EMBL" id="KAB2346879.1"/>
    </source>
</evidence>
<dbReference type="NCBIfam" id="NF009990">
    <property type="entry name" value="PRK13456.1"/>
    <property type="match status" value="1"/>
</dbReference>
<reference evidence="6 7" key="1">
    <citation type="submission" date="2019-09" db="EMBL/GenBank/DDBJ databases">
        <title>Actinomadura physcomitrii sp. nov., a novel actinomycete isolated from moss [Physcomitrium sphaericum (Ludw) Fuernr].</title>
        <authorList>
            <person name="Zhuang X."/>
            <person name="Liu C."/>
        </authorList>
    </citation>
    <scope>NUCLEOTIDE SEQUENCE [LARGE SCALE GENOMIC DNA]</scope>
    <source>
        <strain evidence="6 7">HMC1</strain>
    </source>
</reference>
<evidence type="ECO:0000313" key="7">
    <source>
        <dbReference type="Proteomes" id="UP000468735"/>
    </source>
</evidence>
<dbReference type="GO" id="GO:0008199">
    <property type="term" value="F:ferric iron binding"/>
    <property type="evidence" value="ECO:0007669"/>
    <property type="project" value="InterPro"/>
</dbReference>
<evidence type="ECO:0000256" key="2">
    <source>
        <dbReference type="ARBA" id="ARBA00022434"/>
    </source>
</evidence>
<sequence>MKRLTAREIVERAGLDAGDLVGRLTSAAGQEFATFYHYTIMEAACSTGAVDQRLSGIIADMRAEERRHFETLVERIYELDGYMPADIHVLMDLAGRPEAPNVDDESDLITALLDTERRAVDTYADLCALTEGKDHRTYRLVLALHAEEGEHEAWVREFLGEEGRARIHRGFRGRSPHVSRYRSPGSTE</sequence>
<evidence type="ECO:0000256" key="1">
    <source>
        <dbReference type="ARBA" id="ARBA00001970"/>
    </source>
</evidence>
<dbReference type="PANTHER" id="PTHR30295">
    <property type="entry name" value="BACTERIOFERRITIN"/>
    <property type="match status" value="1"/>
</dbReference>
<dbReference type="InterPro" id="IPR012347">
    <property type="entry name" value="Ferritin-like"/>
</dbReference>
<feature type="domain" description="Ferritin/DPS" evidence="5">
    <location>
        <begin position="27"/>
        <end position="161"/>
    </location>
</feature>
<keyword evidence="7" id="KW-1185">Reference proteome</keyword>
<evidence type="ECO:0000256" key="3">
    <source>
        <dbReference type="ARBA" id="ARBA00023004"/>
    </source>
</evidence>
<keyword evidence="2" id="KW-0409">Iron storage</keyword>
<dbReference type="Pfam" id="PF00210">
    <property type="entry name" value="Ferritin"/>
    <property type="match status" value="1"/>
</dbReference>
<dbReference type="GO" id="GO:0020037">
    <property type="term" value="F:heme binding"/>
    <property type="evidence" value="ECO:0007669"/>
    <property type="project" value="TreeGrafter"/>
</dbReference>
<dbReference type="SUPFAM" id="SSF47240">
    <property type="entry name" value="Ferritin-like"/>
    <property type="match status" value="1"/>
</dbReference>
<dbReference type="PIRSF" id="PIRSF018063">
    <property type="entry name" value="Ferrtn_UCP018063"/>
    <property type="match status" value="1"/>
</dbReference>
<dbReference type="GO" id="GO:0005829">
    <property type="term" value="C:cytosol"/>
    <property type="evidence" value="ECO:0007669"/>
    <property type="project" value="TreeGrafter"/>
</dbReference>
<dbReference type="Gene3D" id="1.20.1260.10">
    <property type="match status" value="1"/>
</dbReference>
<keyword evidence="4" id="KW-0479">Metal-binding</keyword>
<dbReference type="Proteomes" id="UP000468735">
    <property type="component" value="Unassembled WGS sequence"/>
</dbReference>
<dbReference type="OrthoDB" id="9800505at2"/>